<gene>
    <name evidence="2" type="ORF">QBC46DRAFT_365102</name>
</gene>
<dbReference type="EMBL" id="MU853818">
    <property type="protein sequence ID" value="KAK3939030.1"/>
    <property type="molecule type" value="Genomic_DNA"/>
</dbReference>
<evidence type="ECO:0000313" key="2">
    <source>
        <dbReference type="EMBL" id="KAK3939030.1"/>
    </source>
</evidence>
<accession>A0AAN6N568</accession>
<evidence type="ECO:0000313" key="3">
    <source>
        <dbReference type="Proteomes" id="UP001303473"/>
    </source>
</evidence>
<sequence length="532" mass="61086">MDRCEETVIKTSRNILCWLHSRRAESCYPKPFTLVSRTSSKRKYYRLFKWFIALVAGITFKRRQLWYLNRIWHYAAQAISRRDVTGSEVDISSEGEEGEDSESDYSGDDDDSSDGDEDGDSDYEERQGTCSGEVDSAGGGVGRETCELLGGQADSDNLLELLFGLSIEFTMERLLDSQPSSTLLVYFSGILSFSPASGTFIPARTYTPHLSGLIYAQRLLLLKSALSLRGPQRELLQWLEHVRQRYVVTGAQSALDESILRWLESLAIPRHFGQGGSCSTCSHGWVVEHDLTLGPDGRCENRPVVRRMVAALCAYDDQMLSKILTKIALKRDGFEQRIRSLKGFWVPRLLHVLDELILAFNFQHPERQALGEPVIELDWGPARWDNELEVQDWKTALDWWEERCSFCAGRRLRDGEILYTLRECKRGGAAQVRKGLGEMFYKEGYLPFNGCEICYLPRDFCTKWKLNKEGKWVKDRFLWARCRYKKHLLCNSVLRFATCGVRRYEDDIIKALEGYYETMSLRVSYNKETAAI</sequence>
<reference evidence="3" key="1">
    <citation type="journal article" date="2023" name="Mol. Phylogenet. Evol.">
        <title>Genome-scale phylogeny and comparative genomics of the fungal order Sordariales.</title>
        <authorList>
            <person name="Hensen N."/>
            <person name="Bonometti L."/>
            <person name="Westerberg I."/>
            <person name="Brannstrom I.O."/>
            <person name="Guillou S."/>
            <person name="Cros-Aarteil S."/>
            <person name="Calhoun S."/>
            <person name="Haridas S."/>
            <person name="Kuo A."/>
            <person name="Mondo S."/>
            <person name="Pangilinan J."/>
            <person name="Riley R."/>
            <person name="LaButti K."/>
            <person name="Andreopoulos B."/>
            <person name="Lipzen A."/>
            <person name="Chen C."/>
            <person name="Yan M."/>
            <person name="Daum C."/>
            <person name="Ng V."/>
            <person name="Clum A."/>
            <person name="Steindorff A."/>
            <person name="Ohm R.A."/>
            <person name="Martin F."/>
            <person name="Silar P."/>
            <person name="Natvig D.O."/>
            <person name="Lalanne C."/>
            <person name="Gautier V."/>
            <person name="Ament-Velasquez S.L."/>
            <person name="Kruys A."/>
            <person name="Hutchinson M.I."/>
            <person name="Powell A.J."/>
            <person name="Barry K."/>
            <person name="Miller A.N."/>
            <person name="Grigoriev I.V."/>
            <person name="Debuchy R."/>
            <person name="Gladieux P."/>
            <person name="Hiltunen Thoren M."/>
            <person name="Johannesson H."/>
        </authorList>
    </citation>
    <scope>NUCLEOTIDE SEQUENCE [LARGE SCALE GENOMIC DNA]</scope>
    <source>
        <strain evidence="3">CBS 340.73</strain>
    </source>
</reference>
<dbReference type="Proteomes" id="UP001303473">
    <property type="component" value="Unassembled WGS sequence"/>
</dbReference>
<organism evidence="2 3">
    <name type="scientific">Diplogelasinospora grovesii</name>
    <dbReference type="NCBI Taxonomy" id="303347"/>
    <lineage>
        <taxon>Eukaryota</taxon>
        <taxon>Fungi</taxon>
        <taxon>Dikarya</taxon>
        <taxon>Ascomycota</taxon>
        <taxon>Pezizomycotina</taxon>
        <taxon>Sordariomycetes</taxon>
        <taxon>Sordariomycetidae</taxon>
        <taxon>Sordariales</taxon>
        <taxon>Diplogelasinosporaceae</taxon>
        <taxon>Diplogelasinospora</taxon>
    </lineage>
</organism>
<evidence type="ECO:0000256" key="1">
    <source>
        <dbReference type="SAM" id="MobiDB-lite"/>
    </source>
</evidence>
<comment type="caution">
    <text evidence="2">The sequence shown here is derived from an EMBL/GenBank/DDBJ whole genome shotgun (WGS) entry which is preliminary data.</text>
</comment>
<name>A0AAN6N568_9PEZI</name>
<proteinExistence type="predicted"/>
<feature type="region of interest" description="Disordered" evidence="1">
    <location>
        <begin position="87"/>
        <end position="138"/>
    </location>
</feature>
<keyword evidence="3" id="KW-1185">Reference proteome</keyword>
<dbReference type="AlphaFoldDB" id="A0AAN6N568"/>
<protein>
    <submittedName>
        <fullName evidence="2">Uncharacterized protein</fullName>
    </submittedName>
</protein>
<feature type="compositionally biased region" description="Acidic residues" evidence="1">
    <location>
        <begin position="91"/>
        <end position="123"/>
    </location>
</feature>